<protein>
    <submittedName>
        <fullName evidence="1">Uncharacterized protein</fullName>
    </submittedName>
</protein>
<reference evidence="1 2" key="1">
    <citation type="journal article" date="2021" name="Commun. Biol.">
        <title>The genome of Shorea leprosula (Dipterocarpaceae) highlights the ecological relevance of drought in aseasonal tropical rainforests.</title>
        <authorList>
            <person name="Ng K.K.S."/>
            <person name="Kobayashi M.J."/>
            <person name="Fawcett J.A."/>
            <person name="Hatakeyama M."/>
            <person name="Paape T."/>
            <person name="Ng C.H."/>
            <person name="Ang C.C."/>
            <person name="Tnah L.H."/>
            <person name="Lee C.T."/>
            <person name="Nishiyama T."/>
            <person name="Sese J."/>
            <person name="O'Brien M.J."/>
            <person name="Copetti D."/>
            <person name="Mohd Noor M.I."/>
            <person name="Ong R.C."/>
            <person name="Putra M."/>
            <person name="Sireger I.Z."/>
            <person name="Indrioko S."/>
            <person name="Kosugi Y."/>
            <person name="Izuno A."/>
            <person name="Isagi Y."/>
            <person name="Lee S.L."/>
            <person name="Shimizu K.K."/>
        </authorList>
    </citation>
    <scope>NUCLEOTIDE SEQUENCE [LARGE SCALE GENOMIC DNA]</scope>
    <source>
        <strain evidence="1">214</strain>
    </source>
</reference>
<keyword evidence="2" id="KW-1185">Reference proteome</keyword>
<name>A0AAV5KWZ7_9ROSI</name>
<proteinExistence type="predicted"/>
<dbReference type="EMBL" id="BPVZ01000081">
    <property type="protein sequence ID" value="GKV29058.1"/>
    <property type="molecule type" value="Genomic_DNA"/>
</dbReference>
<accession>A0AAV5KWZ7</accession>
<sequence length="48" mass="5418">MGSQQYITFFDYCTGNKKFVGYAAGEVFGWALSLQRMEVGEGEIFEIV</sequence>
<dbReference type="AlphaFoldDB" id="A0AAV5KWZ7"/>
<evidence type="ECO:0000313" key="1">
    <source>
        <dbReference type="EMBL" id="GKV29058.1"/>
    </source>
</evidence>
<organism evidence="1 2">
    <name type="scientific">Rubroshorea leprosula</name>
    <dbReference type="NCBI Taxonomy" id="152421"/>
    <lineage>
        <taxon>Eukaryota</taxon>
        <taxon>Viridiplantae</taxon>
        <taxon>Streptophyta</taxon>
        <taxon>Embryophyta</taxon>
        <taxon>Tracheophyta</taxon>
        <taxon>Spermatophyta</taxon>
        <taxon>Magnoliopsida</taxon>
        <taxon>eudicotyledons</taxon>
        <taxon>Gunneridae</taxon>
        <taxon>Pentapetalae</taxon>
        <taxon>rosids</taxon>
        <taxon>malvids</taxon>
        <taxon>Malvales</taxon>
        <taxon>Dipterocarpaceae</taxon>
        <taxon>Rubroshorea</taxon>
    </lineage>
</organism>
<evidence type="ECO:0000313" key="2">
    <source>
        <dbReference type="Proteomes" id="UP001054252"/>
    </source>
</evidence>
<gene>
    <name evidence="1" type="ORF">SLEP1_g38030</name>
</gene>
<dbReference type="Proteomes" id="UP001054252">
    <property type="component" value="Unassembled WGS sequence"/>
</dbReference>
<comment type="caution">
    <text evidence="1">The sequence shown here is derived from an EMBL/GenBank/DDBJ whole genome shotgun (WGS) entry which is preliminary data.</text>
</comment>